<proteinExistence type="predicted"/>
<dbReference type="RefSeq" id="WP_237442672.1">
    <property type="nucleotide sequence ID" value="NZ_CAKLPX010000001.1"/>
</dbReference>
<organism evidence="2 3">
    <name type="scientific">Sinobacterium norvegicum</name>
    <dbReference type="NCBI Taxonomy" id="1641715"/>
    <lineage>
        <taxon>Bacteria</taxon>
        <taxon>Pseudomonadati</taxon>
        <taxon>Pseudomonadota</taxon>
        <taxon>Gammaproteobacteria</taxon>
        <taxon>Cellvibrionales</taxon>
        <taxon>Spongiibacteraceae</taxon>
        <taxon>Sinobacterium</taxon>
    </lineage>
</organism>
<reference evidence="2" key="1">
    <citation type="submission" date="2021-12" db="EMBL/GenBank/DDBJ databases">
        <authorList>
            <person name="Rodrigo-Torres L."/>
            <person name="Arahal R. D."/>
            <person name="Lucena T."/>
        </authorList>
    </citation>
    <scope>NUCLEOTIDE SEQUENCE</scope>
    <source>
        <strain evidence="2">CECT 8267</strain>
    </source>
</reference>
<feature type="compositionally biased region" description="Polar residues" evidence="1">
    <location>
        <begin position="59"/>
        <end position="75"/>
    </location>
</feature>
<name>A0ABM9AAE1_9GAMM</name>
<evidence type="ECO:0000256" key="1">
    <source>
        <dbReference type="SAM" id="MobiDB-lite"/>
    </source>
</evidence>
<sequence length="214" mass="22808">MIARVIFTATFLTATLLSTGCSNSARISEDSPKDWICKAAANGEWDCQWRYSDSGEPYTPSNKAAVQSQANPVEQSKTSPAAAANSSTAPANATTASTTVTSTSVATAAVAAAKSQTPSPLTREKLEASPRDYYVVQLASFTQPSSVTKYTTFYQQLTPLSITSPSGKILLLENVYPDYNSASQAVSQYPSSDKIEQPWIRSVSEVTALLNATK</sequence>
<dbReference type="Gene3D" id="3.30.70.1070">
    <property type="entry name" value="Sporulation related repeat"/>
    <property type="match status" value="1"/>
</dbReference>
<accession>A0ABM9AAE1</accession>
<evidence type="ECO:0008006" key="4">
    <source>
        <dbReference type="Google" id="ProtNLM"/>
    </source>
</evidence>
<keyword evidence="3" id="KW-1185">Reference proteome</keyword>
<dbReference type="PROSITE" id="PS51257">
    <property type="entry name" value="PROKAR_LIPOPROTEIN"/>
    <property type="match status" value="1"/>
</dbReference>
<dbReference type="Proteomes" id="UP000838100">
    <property type="component" value="Unassembled WGS sequence"/>
</dbReference>
<evidence type="ECO:0000313" key="3">
    <source>
        <dbReference type="Proteomes" id="UP000838100"/>
    </source>
</evidence>
<protein>
    <recommendedName>
        <fullName evidence="4">SPOR domain-containing protein</fullName>
    </recommendedName>
</protein>
<dbReference type="EMBL" id="CAKLPX010000001">
    <property type="protein sequence ID" value="CAH0989969.1"/>
    <property type="molecule type" value="Genomic_DNA"/>
</dbReference>
<feature type="compositionally biased region" description="Low complexity" evidence="1">
    <location>
        <begin position="76"/>
        <end position="98"/>
    </location>
</feature>
<dbReference type="InterPro" id="IPR036680">
    <property type="entry name" value="SPOR-like_sf"/>
</dbReference>
<feature type="region of interest" description="Disordered" evidence="1">
    <location>
        <begin position="58"/>
        <end position="98"/>
    </location>
</feature>
<gene>
    <name evidence="2" type="ORF">SIN8267_00046</name>
</gene>
<comment type="caution">
    <text evidence="2">The sequence shown here is derived from an EMBL/GenBank/DDBJ whole genome shotgun (WGS) entry which is preliminary data.</text>
</comment>
<evidence type="ECO:0000313" key="2">
    <source>
        <dbReference type="EMBL" id="CAH0989969.1"/>
    </source>
</evidence>